<comment type="caution">
    <text evidence="1">The sequence shown here is derived from an EMBL/GenBank/DDBJ whole genome shotgun (WGS) entry which is preliminary data.</text>
</comment>
<feature type="non-terminal residue" evidence="1">
    <location>
        <position position="1"/>
    </location>
</feature>
<dbReference type="AlphaFoldDB" id="X0YMI7"/>
<feature type="non-terminal residue" evidence="1">
    <location>
        <position position="154"/>
    </location>
</feature>
<proteinExistence type="predicted"/>
<reference evidence="1" key="1">
    <citation type="journal article" date="2014" name="Front. Microbiol.">
        <title>High frequency of phylogenetically diverse reductive dehalogenase-homologous genes in deep subseafloor sedimentary metagenomes.</title>
        <authorList>
            <person name="Kawai M."/>
            <person name="Futagami T."/>
            <person name="Toyoda A."/>
            <person name="Takaki Y."/>
            <person name="Nishi S."/>
            <person name="Hori S."/>
            <person name="Arai W."/>
            <person name="Tsubouchi T."/>
            <person name="Morono Y."/>
            <person name="Uchiyama I."/>
            <person name="Ito T."/>
            <person name="Fujiyama A."/>
            <person name="Inagaki F."/>
            <person name="Takami H."/>
        </authorList>
    </citation>
    <scope>NUCLEOTIDE SEQUENCE</scope>
    <source>
        <strain evidence="1">Expedition CK06-06</strain>
    </source>
</reference>
<sequence length="154" mass="17469">SPGTWDACGPVWSFKVKGPNSAEPSPEDEAYAGPCPTLEWDPGAWAVEHYVYFDVNEVNVIGRVGPCDVITEPNEESWAPPWPLDWDTQYFWAVDENDVCDTLTPGEVWSFTVPRDPCDGPEWRYDDDTFYAIWGFNYWDTGPNVAADYNSYPV</sequence>
<dbReference type="EMBL" id="BARS01057049">
    <property type="protein sequence ID" value="GAG48167.1"/>
    <property type="molecule type" value="Genomic_DNA"/>
</dbReference>
<gene>
    <name evidence="1" type="ORF">S01H1_83801</name>
</gene>
<organism evidence="1">
    <name type="scientific">marine sediment metagenome</name>
    <dbReference type="NCBI Taxonomy" id="412755"/>
    <lineage>
        <taxon>unclassified sequences</taxon>
        <taxon>metagenomes</taxon>
        <taxon>ecological metagenomes</taxon>
    </lineage>
</organism>
<protein>
    <submittedName>
        <fullName evidence="1">Uncharacterized protein</fullName>
    </submittedName>
</protein>
<name>X0YMI7_9ZZZZ</name>
<evidence type="ECO:0000313" key="1">
    <source>
        <dbReference type="EMBL" id="GAG48167.1"/>
    </source>
</evidence>
<accession>X0YMI7</accession>